<dbReference type="EMBL" id="GBXM01088396">
    <property type="protein sequence ID" value="JAH20181.1"/>
    <property type="molecule type" value="Transcribed_RNA"/>
</dbReference>
<protein>
    <submittedName>
        <fullName evidence="1">Uncharacterized protein</fullName>
    </submittedName>
</protein>
<dbReference type="AlphaFoldDB" id="A0A0E9QT83"/>
<organism evidence="1">
    <name type="scientific">Anguilla anguilla</name>
    <name type="common">European freshwater eel</name>
    <name type="synonym">Muraena anguilla</name>
    <dbReference type="NCBI Taxonomy" id="7936"/>
    <lineage>
        <taxon>Eukaryota</taxon>
        <taxon>Metazoa</taxon>
        <taxon>Chordata</taxon>
        <taxon>Craniata</taxon>
        <taxon>Vertebrata</taxon>
        <taxon>Euteleostomi</taxon>
        <taxon>Actinopterygii</taxon>
        <taxon>Neopterygii</taxon>
        <taxon>Teleostei</taxon>
        <taxon>Anguilliformes</taxon>
        <taxon>Anguillidae</taxon>
        <taxon>Anguilla</taxon>
    </lineage>
</organism>
<proteinExistence type="predicted"/>
<name>A0A0E9QT83_ANGAN</name>
<sequence length="33" mass="3519">MDCIGSAIISLALQPIPFSVIDCVNFIVRNGLV</sequence>
<accession>A0A0E9QT83</accession>
<reference evidence="1" key="1">
    <citation type="submission" date="2014-11" db="EMBL/GenBank/DDBJ databases">
        <authorList>
            <person name="Amaro Gonzalez C."/>
        </authorList>
    </citation>
    <scope>NUCLEOTIDE SEQUENCE</scope>
</reference>
<evidence type="ECO:0000313" key="1">
    <source>
        <dbReference type="EMBL" id="JAH20181.1"/>
    </source>
</evidence>
<reference evidence="1" key="2">
    <citation type="journal article" date="2015" name="Fish Shellfish Immunol.">
        <title>Early steps in the European eel (Anguilla anguilla)-Vibrio vulnificus interaction in the gills: Role of the RtxA13 toxin.</title>
        <authorList>
            <person name="Callol A."/>
            <person name="Pajuelo D."/>
            <person name="Ebbesson L."/>
            <person name="Teles M."/>
            <person name="MacKenzie S."/>
            <person name="Amaro C."/>
        </authorList>
    </citation>
    <scope>NUCLEOTIDE SEQUENCE</scope>
</reference>